<protein>
    <submittedName>
        <fullName evidence="1">Uncharacterized protein</fullName>
    </submittedName>
</protein>
<organism evidence="1 2">
    <name type="scientific">Candidatus Nomurabacteria bacterium CG1_02_43_90</name>
    <dbReference type="NCBI Taxonomy" id="1805281"/>
    <lineage>
        <taxon>Bacteria</taxon>
        <taxon>Candidatus Nomuraibacteriota</taxon>
    </lineage>
</organism>
<reference evidence="1 2" key="1">
    <citation type="journal article" date="2016" name="Environ. Microbiol.">
        <title>Genomic resolution of a cold subsurface aquifer community provides metabolic insights for novel microbes adapted to high CO concentrations.</title>
        <authorList>
            <person name="Probst A.J."/>
            <person name="Castelle C.J."/>
            <person name="Singh A."/>
            <person name="Brown C.T."/>
            <person name="Anantharaman K."/>
            <person name="Sharon I."/>
            <person name="Hug L.A."/>
            <person name="Burstein D."/>
            <person name="Emerson J.B."/>
            <person name="Thomas B.C."/>
            <person name="Banfield J.F."/>
        </authorList>
    </citation>
    <scope>NUCLEOTIDE SEQUENCE [LARGE SCALE GENOMIC DNA]</scope>
    <source>
        <strain evidence="1">CG1_02_43_90</strain>
    </source>
</reference>
<accession>A0A1J4V818</accession>
<proteinExistence type="predicted"/>
<dbReference type="STRING" id="1805281.AUJ77_03170"/>
<gene>
    <name evidence="1" type="ORF">AUJ77_03170</name>
</gene>
<evidence type="ECO:0000313" key="2">
    <source>
        <dbReference type="Proteomes" id="UP000181992"/>
    </source>
</evidence>
<evidence type="ECO:0000313" key="1">
    <source>
        <dbReference type="EMBL" id="OIO30423.1"/>
    </source>
</evidence>
<dbReference type="EMBL" id="MNVN01000018">
    <property type="protein sequence ID" value="OIO30423.1"/>
    <property type="molecule type" value="Genomic_DNA"/>
</dbReference>
<comment type="caution">
    <text evidence="1">The sequence shown here is derived from an EMBL/GenBank/DDBJ whole genome shotgun (WGS) entry which is preliminary data.</text>
</comment>
<dbReference type="AlphaFoldDB" id="A0A1J4V818"/>
<sequence length="60" mass="6896">MNQLSSRKSQKARNPVLFFIYSAVLLIQRKVLSFRLRAPPTILSEDGIAPQFFMDISIKN</sequence>
<dbReference type="Proteomes" id="UP000181992">
    <property type="component" value="Unassembled WGS sequence"/>
</dbReference>
<name>A0A1J4V818_9BACT</name>